<dbReference type="AlphaFoldDB" id="A0A917KVC3"/>
<keyword evidence="2" id="KW-1185">Reference proteome</keyword>
<protein>
    <submittedName>
        <fullName evidence="1">Uncharacterized protein</fullName>
    </submittedName>
</protein>
<proteinExistence type="predicted"/>
<sequence>MVTNDWRECRVMLPAPQNWLVLDLRSEDPETWAREVAEVHLAEDALAELRDAFATDVLWYWGVAVRQRALCAAVLAPPASAVIASYTVRELRIPPESLSVAAFRAEAARAKGPYFGRQGLTQVELPLGPALRVHRLEPSAPDSDSGTIVEGVIHYVLPHAHPTALECRLLWSTLGFGEELERIADELADSVRLG</sequence>
<reference evidence="1" key="2">
    <citation type="submission" date="2020-09" db="EMBL/GenBank/DDBJ databases">
        <authorList>
            <person name="Sun Q."/>
            <person name="Zhou Y."/>
        </authorList>
    </citation>
    <scope>NUCLEOTIDE SEQUENCE</scope>
    <source>
        <strain evidence="1">CGMCC 4.7272</strain>
    </source>
</reference>
<organism evidence="1 2">
    <name type="scientific">Streptomyces lacrimifluminis</name>
    <dbReference type="NCBI Taxonomy" id="1500077"/>
    <lineage>
        <taxon>Bacteria</taxon>
        <taxon>Bacillati</taxon>
        <taxon>Actinomycetota</taxon>
        <taxon>Actinomycetes</taxon>
        <taxon>Kitasatosporales</taxon>
        <taxon>Streptomycetaceae</taxon>
        <taxon>Streptomyces</taxon>
    </lineage>
</organism>
<gene>
    <name evidence="1" type="ORF">GCM10012282_29830</name>
</gene>
<evidence type="ECO:0000313" key="2">
    <source>
        <dbReference type="Proteomes" id="UP000625682"/>
    </source>
</evidence>
<dbReference type="Proteomes" id="UP000625682">
    <property type="component" value="Unassembled WGS sequence"/>
</dbReference>
<comment type="caution">
    <text evidence="1">The sequence shown here is derived from an EMBL/GenBank/DDBJ whole genome shotgun (WGS) entry which is preliminary data.</text>
</comment>
<name>A0A917KVC3_9ACTN</name>
<accession>A0A917KVC3</accession>
<evidence type="ECO:0000313" key="1">
    <source>
        <dbReference type="EMBL" id="GGJ31257.1"/>
    </source>
</evidence>
<dbReference type="RefSeq" id="WP_189147807.1">
    <property type="nucleotide sequence ID" value="NZ_BAABER010000009.1"/>
</dbReference>
<dbReference type="EMBL" id="BMMU01000008">
    <property type="protein sequence ID" value="GGJ31257.1"/>
    <property type="molecule type" value="Genomic_DNA"/>
</dbReference>
<reference evidence="1" key="1">
    <citation type="journal article" date="2014" name="Int. J. Syst. Evol. Microbiol.">
        <title>Complete genome sequence of Corynebacterium casei LMG S-19264T (=DSM 44701T), isolated from a smear-ripened cheese.</title>
        <authorList>
            <consortium name="US DOE Joint Genome Institute (JGI-PGF)"/>
            <person name="Walter F."/>
            <person name="Albersmeier A."/>
            <person name="Kalinowski J."/>
            <person name="Ruckert C."/>
        </authorList>
    </citation>
    <scope>NUCLEOTIDE SEQUENCE</scope>
    <source>
        <strain evidence="1">CGMCC 4.7272</strain>
    </source>
</reference>